<proteinExistence type="inferred from homology"/>
<name>T5ACY4_OPHSC</name>
<sequence>MAGVIALCSVGSLGKYLCDELLAAGRQFVVISRQSNKGAFFEQRNIRVRTSDYSAASVLAILDDTNAGALVSFNNSDGQTYVDVHCAFLEACRRSRSCRRFIPAEFAGNVDDFPLLPSYFQTSRVPFRRILERETGVEWTVFNNGWLMDYLLTRDKTYMPWIPNEFPIDPNNWTACIRGTGDQVQSFTSARDVARALIMLLDAPEWASFLSFWLLMRSDTVKERTTYITGQWSTFNDMVRFMEAFHGPSTPPRPDSADKARPPDGQDVQVGAGHTARQRAAPYGGERGGALSGERGGDDGDGVGGVPARQDASSTGQVL</sequence>
<dbReference type="OrthoDB" id="419598at2759"/>
<keyword evidence="3" id="KW-0560">Oxidoreductase</keyword>
<dbReference type="AlphaFoldDB" id="T5ACY4"/>
<feature type="compositionally biased region" description="Basic and acidic residues" evidence="4">
    <location>
        <begin position="255"/>
        <end position="264"/>
    </location>
</feature>
<evidence type="ECO:0000256" key="4">
    <source>
        <dbReference type="SAM" id="MobiDB-lite"/>
    </source>
</evidence>
<dbReference type="eggNOG" id="ENOG502SJZF">
    <property type="taxonomic scope" value="Eukaryota"/>
</dbReference>
<gene>
    <name evidence="5" type="ORF">OCS_03844</name>
</gene>
<dbReference type="Gene3D" id="3.40.50.720">
    <property type="entry name" value="NAD(P)-binding Rossmann-like Domain"/>
    <property type="match status" value="1"/>
</dbReference>
<evidence type="ECO:0000313" key="5">
    <source>
        <dbReference type="EMBL" id="EQL00454.1"/>
    </source>
</evidence>
<evidence type="ECO:0000256" key="2">
    <source>
        <dbReference type="ARBA" id="ARBA00022857"/>
    </source>
</evidence>
<feature type="region of interest" description="Disordered" evidence="4">
    <location>
        <begin position="244"/>
        <end position="319"/>
    </location>
</feature>
<dbReference type="EMBL" id="KE652809">
    <property type="protein sequence ID" value="EQL00454.1"/>
    <property type="molecule type" value="Genomic_DNA"/>
</dbReference>
<keyword evidence="2" id="KW-0521">NADP</keyword>
<dbReference type="SUPFAM" id="SSF51735">
    <property type="entry name" value="NAD(P)-binding Rossmann-fold domains"/>
    <property type="match status" value="1"/>
</dbReference>
<organism evidence="5 6">
    <name type="scientific">Ophiocordyceps sinensis (strain Co18 / CGMCC 3.14243)</name>
    <name type="common">Yarsagumba caterpillar fungus</name>
    <name type="synonym">Hirsutella sinensis</name>
    <dbReference type="NCBI Taxonomy" id="911162"/>
    <lineage>
        <taxon>Eukaryota</taxon>
        <taxon>Fungi</taxon>
        <taxon>Dikarya</taxon>
        <taxon>Ascomycota</taxon>
        <taxon>Pezizomycotina</taxon>
        <taxon>Sordariomycetes</taxon>
        <taxon>Hypocreomycetidae</taxon>
        <taxon>Hypocreales</taxon>
        <taxon>Ophiocordycipitaceae</taxon>
        <taxon>Ophiocordyceps</taxon>
    </lineage>
</organism>
<evidence type="ECO:0000313" key="6">
    <source>
        <dbReference type="Proteomes" id="UP000019374"/>
    </source>
</evidence>
<comment type="similarity">
    <text evidence="1">Belongs to the NmrA-type oxidoreductase family. Isoflavone reductase subfamily.</text>
</comment>
<reference evidence="5 6" key="1">
    <citation type="journal article" date="2013" name="Chin. Sci. Bull.">
        <title>Genome survey uncovers the secrets of sex and lifestyle in caterpillar fungus.</title>
        <authorList>
            <person name="Hu X."/>
            <person name="Zhang Y."/>
            <person name="Xiao G."/>
            <person name="Zheng P."/>
            <person name="Xia Y."/>
            <person name="Zhang X."/>
            <person name="St Leger R.J."/>
            <person name="Liu X."/>
            <person name="Wang C."/>
        </authorList>
    </citation>
    <scope>NUCLEOTIDE SEQUENCE [LARGE SCALE GENOMIC DNA]</scope>
    <source>
        <strain evidence="6">Co18 / CGMCC 3.14243</strain>
        <tissue evidence="5">Fruit-body</tissue>
    </source>
</reference>
<dbReference type="PANTHER" id="PTHR47706">
    <property type="entry name" value="NMRA-LIKE FAMILY PROTEIN"/>
    <property type="match status" value="1"/>
</dbReference>
<dbReference type="GO" id="GO:0016491">
    <property type="term" value="F:oxidoreductase activity"/>
    <property type="evidence" value="ECO:0007669"/>
    <property type="project" value="UniProtKB-KW"/>
</dbReference>
<accession>T5ACY4</accession>
<dbReference type="InterPro" id="IPR036291">
    <property type="entry name" value="NAD(P)-bd_dom_sf"/>
</dbReference>
<protein>
    <submittedName>
        <fullName evidence="5">NmrA-like protein</fullName>
    </submittedName>
</protein>
<evidence type="ECO:0000256" key="3">
    <source>
        <dbReference type="ARBA" id="ARBA00023002"/>
    </source>
</evidence>
<dbReference type="PANTHER" id="PTHR47706:SF4">
    <property type="entry name" value="NMRA-LIKE DOMAIN-CONTAINING PROTEIN"/>
    <property type="match status" value="1"/>
</dbReference>
<dbReference type="InterPro" id="IPR051609">
    <property type="entry name" value="NmrA/Isoflavone_reductase-like"/>
</dbReference>
<evidence type="ECO:0000256" key="1">
    <source>
        <dbReference type="ARBA" id="ARBA00005725"/>
    </source>
</evidence>
<dbReference type="Proteomes" id="UP000019374">
    <property type="component" value="Unassembled WGS sequence"/>
</dbReference>
<dbReference type="HOGENOM" id="CLU_044876_5_0_1"/>